<dbReference type="Proteomes" id="UP001152622">
    <property type="component" value="Chromosome 6"/>
</dbReference>
<keyword evidence="3" id="KW-1185">Reference proteome</keyword>
<feature type="region of interest" description="Disordered" evidence="1">
    <location>
        <begin position="34"/>
        <end position="55"/>
    </location>
</feature>
<dbReference type="EMBL" id="JAINUF010000006">
    <property type="protein sequence ID" value="KAJ8357076.1"/>
    <property type="molecule type" value="Genomic_DNA"/>
</dbReference>
<proteinExistence type="predicted"/>
<organism evidence="2 3">
    <name type="scientific">Synaphobranchus kaupii</name>
    <name type="common">Kaup's arrowtooth eel</name>
    <dbReference type="NCBI Taxonomy" id="118154"/>
    <lineage>
        <taxon>Eukaryota</taxon>
        <taxon>Metazoa</taxon>
        <taxon>Chordata</taxon>
        <taxon>Craniata</taxon>
        <taxon>Vertebrata</taxon>
        <taxon>Euteleostomi</taxon>
        <taxon>Actinopterygii</taxon>
        <taxon>Neopterygii</taxon>
        <taxon>Teleostei</taxon>
        <taxon>Anguilliformes</taxon>
        <taxon>Synaphobranchidae</taxon>
        <taxon>Synaphobranchus</taxon>
    </lineage>
</organism>
<accession>A0A9Q1FEY7</accession>
<sequence length="115" mass="12577">MIREDILVKLRNKKLDRSIPPGYEAKFWGVAGIPRERRGSPDKNNSPADRNNSVMTCPCGFPHLPVRNTILTETSRARAVTPQTAGRASILALLNNANQKKVEGFEVSPGPGPLC</sequence>
<evidence type="ECO:0000313" key="3">
    <source>
        <dbReference type="Proteomes" id="UP001152622"/>
    </source>
</evidence>
<evidence type="ECO:0000313" key="2">
    <source>
        <dbReference type="EMBL" id="KAJ8357076.1"/>
    </source>
</evidence>
<evidence type="ECO:0000256" key="1">
    <source>
        <dbReference type="SAM" id="MobiDB-lite"/>
    </source>
</evidence>
<dbReference type="AlphaFoldDB" id="A0A9Q1FEY7"/>
<comment type="caution">
    <text evidence="2">The sequence shown here is derived from an EMBL/GenBank/DDBJ whole genome shotgun (WGS) entry which is preliminary data.</text>
</comment>
<protein>
    <submittedName>
        <fullName evidence="2">Uncharacterized protein</fullName>
    </submittedName>
</protein>
<gene>
    <name evidence="2" type="ORF">SKAU_G00198700</name>
</gene>
<feature type="compositionally biased region" description="Polar residues" evidence="1">
    <location>
        <begin position="42"/>
        <end position="55"/>
    </location>
</feature>
<reference evidence="2" key="1">
    <citation type="journal article" date="2023" name="Science">
        <title>Genome structures resolve the early diversification of teleost fishes.</title>
        <authorList>
            <person name="Parey E."/>
            <person name="Louis A."/>
            <person name="Montfort J."/>
            <person name="Bouchez O."/>
            <person name="Roques C."/>
            <person name="Iampietro C."/>
            <person name="Lluch J."/>
            <person name="Castinel A."/>
            <person name="Donnadieu C."/>
            <person name="Desvignes T."/>
            <person name="Floi Bucao C."/>
            <person name="Jouanno E."/>
            <person name="Wen M."/>
            <person name="Mejri S."/>
            <person name="Dirks R."/>
            <person name="Jansen H."/>
            <person name="Henkel C."/>
            <person name="Chen W.J."/>
            <person name="Zahm M."/>
            <person name="Cabau C."/>
            <person name="Klopp C."/>
            <person name="Thompson A.W."/>
            <person name="Robinson-Rechavi M."/>
            <person name="Braasch I."/>
            <person name="Lecointre G."/>
            <person name="Bobe J."/>
            <person name="Postlethwait J.H."/>
            <person name="Berthelot C."/>
            <person name="Roest Crollius H."/>
            <person name="Guiguen Y."/>
        </authorList>
    </citation>
    <scope>NUCLEOTIDE SEQUENCE</scope>
    <source>
        <strain evidence="2">WJC10195</strain>
    </source>
</reference>
<name>A0A9Q1FEY7_SYNKA</name>